<keyword evidence="3" id="KW-0479">Metal-binding</keyword>
<evidence type="ECO:0000256" key="5">
    <source>
        <dbReference type="ARBA" id="ARBA00023014"/>
    </source>
</evidence>
<dbReference type="Gene3D" id="3.40.50.11900">
    <property type="match status" value="1"/>
</dbReference>
<protein>
    <submittedName>
        <fullName evidence="6">2-hydroxyacyl-CoA dehydratase</fullName>
    </submittedName>
</protein>
<dbReference type="GO" id="GO:0016836">
    <property type="term" value="F:hydro-lyase activity"/>
    <property type="evidence" value="ECO:0007669"/>
    <property type="project" value="UniProtKB-ARBA"/>
</dbReference>
<dbReference type="GO" id="GO:0046872">
    <property type="term" value="F:metal ion binding"/>
    <property type="evidence" value="ECO:0007669"/>
    <property type="project" value="UniProtKB-KW"/>
</dbReference>
<evidence type="ECO:0000256" key="3">
    <source>
        <dbReference type="ARBA" id="ARBA00022723"/>
    </source>
</evidence>
<gene>
    <name evidence="6" type="ORF">E7512_08670</name>
</gene>
<dbReference type="Gene3D" id="1.20.1270.370">
    <property type="match status" value="1"/>
</dbReference>
<keyword evidence="4" id="KW-0408">Iron</keyword>
<accession>A0A928KYA3</accession>
<comment type="caution">
    <text evidence="6">The sequence shown here is derived from an EMBL/GenBank/DDBJ whole genome shotgun (WGS) entry which is preliminary data.</text>
</comment>
<dbReference type="Gene3D" id="3.40.50.11890">
    <property type="match status" value="1"/>
</dbReference>
<proteinExistence type="inferred from homology"/>
<evidence type="ECO:0000313" key="7">
    <source>
        <dbReference type="Proteomes" id="UP000754750"/>
    </source>
</evidence>
<keyword evidence="5" id="KW-0411">Iron-sulfur</keyword>
<organism evidence="6 7">
    <name type="scientific">Faecalispora sporosphaeroides</name>
    <dbReference type="NCBI Taxonomy" id="1549"/>
    <lineage>
        <taxon>Bacteria</taxon>
        <taxon>Bacillati</taxon>
        <taxon>Bacillota</taxon>
        <taxon>Clostridia</taxon>
        <taxon>Eubacteriales</taxon>
        <taxon>Oscillospiraceae</taxon>
        <taxon>Faecalispora</taxon>
    </lineage>
</organism>
<dbReference type="PANTHER" id="PTHR30548">
    <property type="entry name" value="2-HYDROXYGLUTARYL-COA DEHYDRATASE, D-COMPONENT-RELATED"/>
    <property type="match status" value="1"/>
</dbReference>
<dbReference type="EMBL" id="SVNY01000004">
    <property type="protein sequence ID" value="MBE6833637.1"/>
    <property type="molecule type" value="Genomic_DNA"/>
</dbReference>
<evidence type="ECO:0000256" key="2">
    <source>
        <dbReference type="ARBA" id="ARBA00005806"/>
    </source>
</evidence>
<comment type="cofactor">
    <cofactor evidence="1">
        <name>[4Fe-4S] cluster</name>
        <dbReference type="ChEBI" id="CHEBI:49883"/>
    </cofactor>
</comment>
<evidence type="ECO:0000256" key="1">
    <source>
        <dbReference type="ARBA" id="ARBA00001966"/>
    </source>
</evidence>
<dbReference type="InterPro" id="IPR010327">
    <property type="entry name" value="FldB/FldC_alpha/beta"/>
</dbReference>
<dbReference type="PANTHER" id="PTHR30548:SF5">
    <property type="entry name" value="SUBUNIT OF OXYGEN-SENSITIVE 2-HYDROXYISOCAPROYL-COA DEHYDRATASE"/>
    <property type="match status" value="1"/>
</dbReference>
<reference evidence="6" key="1">
    <citation type="submission" date="2019-04" db="EMBL/GenBank/DDBJ databases">
        <title>Evolution of Biomass-Degrading Anaerobic Consortia Revealed by Metagenomics.</title>
        <authorList>
            <person name="Peng X."/>
        </authorList>
    </citation>
    <scope>NUCLEOTIDE SEQUENCE</scope>
    <source>
        <strain evidence="6">SIG551</strain>
    </source>
</reference>
<sequence length="373" mass="42281">MQKINTLFKQFRDIAANPRKMMEDYRAETGKGAIGILPVYSPEELVHATGYLPIGLWGANRPVTKARAYLPAFACSIMQQVMELECEGAYDDLAAVVFSVPCDTLKCMSQKWKGKSPVLVFTHPQNRGLEAANRFLEHEYLILKEKLEKITGVQITNAALENSIRIYNENRAVMREFSQLAAQYPQLISAVDRHAVFKSRMFVEKSRHTAMVRSLIEALQAIEPQPWDGRKIILTGILAEPDGLLEILDQLKLAVAADDLAQESRQVRVDVPDGNEAPLYRLARVWQNMYGCSLAVDTRKRRGPMLVDMVRKTGADAVVAAMMKFCDPEEWDYPIYLRQFEEAGILHLMIEVDQEATAFEQVRTRLQSFAEIL</sequence>
<dbReference type="Proteomes" id="UP000754750">
    <property type="component" value="Unassembled WGS sequence"/>
</dbReference>
<dbReference type="AlphaFoldDB" id="A0A928KYA3"/>
<dbReference type="GO" id="GO:0051536">
    <property type="term" value="F:iron-sulfur cluster binding"/>
    <property type="evidence" value="ECO:0007669"/>
    <property type="project" value="UniProtKB-KW"/>
</dbReference>
<comment type="similarity">
    <text evidence="2">Belongs to the FldB/FldC dehydratase alpha/beta subunit family.</text>
</comment>
<evidence type="ECO:0000313" key="6">
    <source>
        <dbReference type="EMBL" id="MBE6833637.1"/>
    </source>
</evidence>
<dbReference type="RefSeq" id="WP_020072334.1">
    <property type="nucleotide sequence ID" value="NZ_JBKWRC010000002.1"/>
</dbReference>
<evidence type="ECO:0000256" key="4">
    <source>
        <dbReference type="ARBA" id="ARBA00023004"/>
    </source>
</evidence>
<dbReference type="Pfam" id="PF06050">
    <property type="entry name" value="HGD-D"/>
    <property type="match status" value="1"/>
</dbReference>
<name>A0A928KYA3_9FIRM</name>